<feature type="compositionally biased region" description="Low complexity" evidence="3">
    <location>
        <begin position="12"/>
        <end position="26"/>
    </location>
</feature>
<evidence type="ECO:0000256" key="3">
    <source>
        <dbReference type="SAM" id="MobiDB-lite"/>
    </source>
</evidence>
<evidence type="ECO:0000256" key="1">
    <source>
        <dbReference type="ARBA" id="ARBA00022737"/>
    </source>
</evidence>
<feature type="region of interest" description="Disordered" evidence="3">
    <location>
        <begin position="1"/>
        <end position="26"/>
    </location>
</feature>
<sequence>MSLLQVPGTENQSGSSRGQSASSSLRSESIHSRLRFDTTVRMLAPVVWSRIQAKVCANSYIVICLFDPRARLDCRFRSKFGITCINKRKVFETLSSHGDKELDIHHLESLMFKFMTHIPDKAALKAWLSRRGSVFRDQSRFHSAGLMTLEEFHEMLADLLAIETWDDHKVAVFDKEIETLFKKVDIASDGLVDWDEFCTYLMLQFEENDQASKASGNTFVPKPNIVRIDHNKETTTKLLTDFNPMRYVTVSKEGIIGVWSTELELQRKIEMEHSNSEAERTTNKRHIKMWVTDAVAMPNVHKMALSTTNRDIYFYDMSTPIYTSQFHLCALGNVVLCLDYYYNKKLPAGKSWLFLGMDNGVVMFFVFSTPLKGLFETPFKKTSGSHQVYLQDLSSHSRFVTYQSLGQVHSDWVRRVKYIPVKEFIISCSGSGKDSLVVRDIDDKKRKTYTFKVAKGVECFDYSHELNVICTGGVDHAVRLWNPYVTAKPVAIMKGHQSFIIDLAIHEALEQVFSYDKDGVLKAWDIKEQVCLQTIAIRFPFGHRIPEHGPFPFLLLTSPIINSLFISSNDCLAEIKIVAMNAANKTRTKTTHWKPLCAALFNPSMEQVITGCEGSVVTFWDLKTGRQAQHVTEAHGTEEISCMSMDPTGRRLMTGDRTGNIHVWNASNGHLLNKLEPVDENEVTGIISLPDKSKIITVGWNRKILVYYDDNQTFCLRPNVHWKGGQLHQDDILTAAFCPPNYLATASFDGDIILWSLDREKMIRRLKKGSGSLLKAKVKKLGLLQNRKNLGSNYGSPVDKLLFLTSRAQWKSQESAILVSSEAGMLEFWCLYGPNRPMGKFTAATDEDSNVLALATDPSNEMLITGDSSGHITVWDISSYCISRAESIIAQVWSTTQRAAGNPDDNPEGKPPQLTSWHGHQDSVVSVEYLSRSQGALLLSASKDCTARLWTLDGQYIGMFGQKRLWNIDDPSSYRHAGKTWDEERDRGKKKTHVHTDLSYTSSKPPSPAPALSPQQQLSTSPSTREPPPPSKSTPTTPVAERVNFLPTIDVGKVGDDESEAEDPYSWRMTDYYRSMTSLVLERSSKSPQSWSILGDHYNKDFRRRMETRQTRRDHVGNVDPKLTCGGGFGSTCSPFQALQIPDTKEYELPKNMPVTSRMGHKTSRSSADPLWMTVRQGTLPPLAGVLRKDSHVTLAAESASGNASQFSFAVQ</sequence>
<dbReference type="Pfam" id="PF00400">
    <property type="entry name" value="WD40"/>
    <property type="match status" value="4"/>
</dbReference>
<dbReference type="PROSITE" id="PS50294">
    <property type="entry name" value="WD_REPEATS_REGION"/>
    <property type="match status" value="1"/>
</dbReference>
<gene>
    <name evidence="5" type="ORF">PLOB_00035566</name>
</gene>
<dbReference type="Proteomes" id="UP001159405">
    <property type="component" value="Unassembled WGS sequence"/>
</dbReference>
<proteinExistence type="predicted"/>
<feature type="region of interest" description="Disordered" evidence="3">
    <location>
        <begin position="978"/>
        <end position="1043"/>
    </location>
</feature>
<feature type="repeat" description="WD" evidence="2">
    <location>
        <begin position="844"/>
        <end position="879"/>
    </location>
</feature>
<dbReference type="InterPro" id="IPR001680">
    <property type="entry name" value="WD40_rpt"/>
</dbReference>
<dbReference type="EMBL" id="CALNXK010000005">
    <property type="protein sequence ID" value="CAH3037388.1"/>
    <property type="molecule type" value="Genomic_DNA"/>
</dbReference>
<keyword evidence="1" id="KW-0677">Repeat</keyword>
<dbReference type="InterPro" id="IPR002048">
    <property type="entry name" value="EF_hand_dom"/>
</dbReference>
<keyword evidence="2" id="KW-0853">WD repeat</keyword>
<dbReference type="InterPro" id="IPR036322">
    <property type="entry name" value="WD40_repeat_dom_sf"/>
</dbReference>
<feature type="region of interest" description="Disordered" evidence="3">
    <location>
        <begin position="898"/>
        <end position="918"/>
    </location>
</feature>
<dbReference type="SUPFAM" id="SSF47473">
    <property type="entry name" value="EF-hand"/>
    <property type="match status" value="1"/>
</dbReference>
<feature type="repeat" description="WD" evidence="2">
    <location>
        <begin position="633"/>
        <end position="674"/>
    </location>
</feature>
<evidence type="ECO:0000313" key="5">
    <source>
        <dbReference type="EMBL" id="CAH3037388.1"/>
    </source>
</evidence>
<dbReference type="PROSITE" id="PS50222">
    <property type="entry name" value="EF_HAND_2"/>
    <property type="match status" value="1"/>
</dbReference>
<reference evidence="5 6" key="1">
    <citation type="submission" date="2022-05" db="EMBL/GenBank/DDBJ databases">
        <authorList>
            <consortium name="Genoscope - CEA"/>
            <person name="William W."/>
        </authorList>
    </citation>
    <scope>NUCLEOTIDE SEQUENCE [LARGE SCALE GENOMIC DNA]</scope>
</reference>
<feature type="repeat" description="WD" evidence="2">
    <location>
        <begin position="725"/>
        <end position="765"/>
    </location>
</feature>
<comment type="caution">
    <text evidence="5">The sequence shown here is derived from an EMBL/GenBank/DDBJ whole genome shotgun (WGS) entry which is preliminary data.</text>
</comment>
<feature type="compositionally biased region" description="Low complexity" evidence="3">
    <location>
        <begin position="1012"/>
        <end position="1024"/>
    </location>
</feature>
<evidence type="ECO:0000313" key="6">
    <source>
        <dbReference type="Proteomes" id="UP001159405"/>
    </source>
</evidence>
<feature type="repeat" description="WD" evidence="2">
    <location>
        <begin position="917"/>
        <end position="953"/>
    </location>
</feature>
<dbReference type="InterPro" id="IPR015943">
    <property type="entry name" value="WD40/YVTN_repeat-like_dom_sf"/>
</dbReference>
<dbReference type="SMART" id="SM00320">
    <property type="entry name" value="WD40"/>
    <property type="match status" value="10"/>
</dbReference>
<dbReference type="PANTHER" id="PTHR44324:SF3">
    <property type="entry name" value="WD REPEAT-CONTAINING PROTEIN 49-LIKE"/>
    <property type="match status" value="1"/>
</dbReference>
<dbReference type="PROSITE" id="PS50082">
    <property type="entry name" value="WD_REPEATS_2"/>
    <property type="match status" value="5"/>
</dbReference>
<feature type="domain" description="EF-hand" evidence="4">
    <location>
        <begin position="172"/>
        <end position="207"/>
    </location>
</feature>
<dbReference type="InterPro" id="IPR011992">
    <property type="entry name" value="EF-hand-dom_pair"/>
</dbReference>
<evidence type="ECO:0000256" key="2">
    <source>
        <dbReference type="PROSITE-ProRule" id="PRU00221"/>
    </source>
</evidence>
<name>A0ABN8MZH7_9CNID</name>
<evidence type="ECO:0000259" key="4">
    <source>
        <dbReference type="PROSITE" id="PS50222"/>
    </source>
</evidence>
<accession>A0ABN8MZH7</accession>
<organism evidence="5 6">
    <name type="scientific">Porites lobata</name>
    <dbReference type="NCBI Taxonomy" id="104759"/>
    <lineage>
        <taxon>Eukaryota</taxon>
        <taxon>Metazoa</taxon>
        <taxon>Cnidaria</taxon>
        <taxon>Anthozoa</taxon>
        <taxon>Hexacorallia</taxon>
        <taxon>Scleractinia</taxon>
        <taxon>Fungiina</taxon>
        <taxon>Poritidae</taxon>
        <taxon>Porites</taxon>
    </lineage>
</organism>
<dbReference type="Gene3D" id="1.10.238.10">
    <property type="entry name" value="EF-hand"/>
    <property type="match status" value="1"/>
</dbReference>
<dbReference type="SUPFAM" id="SSF50978">
    <property type="entry name" value="WD40 repeat-like"/>
    <property type="match status" value="3"/>
</dbReference>
<dbReference type="PANTHER" id="PTHR44324">
    <property type="entry name" value="WD40 REPEAT DOMAIN 95"/>
    <property type="match status" value="1"/>
</dbReference>
<dbReference type="InterPro" id="IPR051242">
    <property type="entry name" value="WD-EF-hand_domain"/>
</dbReference>
<feature type="repeat" description="WD" evidence="2">
    <location>
        <begin position="493"/>
        <end position="534"/>
    </location>
</feature>
<protein>
    <recommendedName>
        <fullName evidence="4">EF-hand domain-containing protein</fullName>
    </recommendedName>
</protein>
<keyword evidence="6" id="KW-1185">Reference proteome</keyword>
<dbReference type="Gene3D" id="2.130.10.10">
    <property type="entry name" value="YVTN repeat-like/Quinoprotein amine dehydrogenase"/>
    <property type="match status" value="3"/>
</dbReference>